<dbReference type="AntiFam" id="ANF00090">
    <property type="entry name" value="Shadow ORF (opposite yegE)"/>
</dbReference>
<dbReference type="AlphaFoldDB" id="A0A3M5EMI9"/>
<evidence type="ECO:0000313" key="1">
    <source>
        <dbReference type="EMBL" id="RMS63602.1"/>
    </source>
</evidence>
<comment type="caution">
    <text evidence="1">The sequence shown here is derived from an EMBL/GenBank/DDBJ whole genome shotgun (WGS) entry which is preliminary data.</text>
</comment>
<dbReference type="Proteomes" id="UP000270834">
    <property type="component" value="Unassembled WGS sequence"/>
</dbReference>
<accession>A0A3M5EMI9</accession>
<organism evidence="1 2">
    <name type="scientific">Pseudomonas aeruginosa</name>
    <dbReference type="NCBI Taxonomy" id="287"/>
    <lineage>
        <taxon>Bacteria</taxon>
        <taxon>Pseudomonadati</taxon>
        <taxon>Pseudomonadota</taxon>
        <taxon>Gammaproteobacteria</taxon>
        <taxon>Pseudomonadales</taxon>
        <taxon>Pseudomonadaceae</taxon>
        <taxon>Pseudomonas</taxon>
    </lineage>
</organism>
<sequence length="487" mass="51574">MQTVLEQRAVGQVGEGVVVGQAVDAPLAGLALADVAEEADEADQVAFLVAHRGDADPGWIELAGLALLQDLAFPTAAVLQAGEHVLELVGFLAVGGEQARLLVEHVGRAVAGQAREGIVDLDDVAGRVGDHDRRRGVFEYRRRHPQLAFGAALLADVAGDAEQAFEAVVLVPHQDDPQFDGNLASVGAQAVEGEQMLARVFPQLGELLAVADGVPHAAQQAVQAAELARVGGGLMEAVEQRPFRAVAEHVLYRGADVAGVEFGVGGEDHVADVFRQHAVASAVLAQRVVRLDGEGDVLGHADQARHATAAVAAEGLLADVEPVPAAVAVAPAQLAVEQQAVADHVLQVADAPVVFLVVGVQQGFPEVLAHPRQFFLVVAQLLAQVMVAEDHPARVQVVDVEGIGHRLDRVRPELLALDQRQFDFLATGDVGQAEGHRMPFAGVFRQAQLQPQVPRRALAAAQRGFKFEYRPALDERLDHLQAQAVRL</sequence>
<evidence type="ECO:0000313" key="2">
    <source>
        <dbReference type="Proteomes" id="UP000270834"/>
    </source>
</evidence>
<name>A0A3M5EMI9_PSEAI</name>
<dbReference type="EMBL" id="RBSQ01000172">
    <property type="protein sequence ID" value="RMS63602.1"/>
    <property type="molecule type" value="Genomic_DNA"/>
</dbReference>
<gene>
    <name evidence="1" type="ORF">ALP65_04641</name>
</gene>
<proteinExistence type="predicted"/>
<protein>
    <submittedName>
        <fullName evidence="1">Uncharacterized protein</fullName>
    </submittedName>
</protein>
<reference evidence="1 2" key="1">
    <citation type="submission" date="2018-08" db="EMBL/GenBank/DDBJ databases">
        <title>Recombination of ecologically and evolutionarily significant loci maintains genetic cohesion in the Pseudomonas syringae species complex.</title>
        <authorList>
            <person name="Dillon M."/>
            <person name="Thakur S."/>
            <person name="Almeida R.N.D."/>
            <person name="Weir B.S."/>
            <person name="Guttman D.S."/>
        </authorList>
    </citation>
    <scope>NUCLEOTIDE SEQUENCE [LARGE SCALE GENOMIC DNA]</scope>
    <source>
        <strain evidence="1 2">ICMP 7846</strain>
    </source>
</reference>